<comment type="caution">
    <text evidence="2">The sequence shown here is derived from an EMBL/GenBank/DDBJ whole genome shotgun (WGS) entry which is preliminary data.</text>
</comment>
<dbReference type="PANTHER" id="PTHR10291">
    <property type="entry name" value="DEHYDRODOLICHYL DIPHOSPHATE SYNTHASE FAMILY MEMBER"/>
    <property type="match status" value="1"/>
</dbReference>
<accession>A0A2H0WPB0</accession>
<dbReference type="AlphaFoldDB" id="A0A2H0WPB0"/>
<name>A0A2H0WPB0_9BACT</name>
<evidence type="ECO:0000313" key="3">
    <source>
        <dbReference type="Proteomes" id="UP000230775"/>
    </source>
</evidence>
<organism evidence="2 3">
    <name type="scientific">Candidatus Shapirobacteria bacterium CG09_land_8_20_14_0_10_39_12</name>
    <dbReference type="NCBI Taxonomy" id="1974885"/>
    <lineage>
        <taxon>Bacteria</taxon>
        <taxon>Candidatus Shapironibacteriota</taxon>
    </lineage>
</organism>
<evidence type="ECO:0000313" key="2">
    <source>
        <dbReference type="EMBL" id="PIS14492.1"/>
    </source>
</evidence>
<dbReference type="InterPro" id="IPR036424">
    <property type="entry name" value="UPP_synth-like_sf"/>
</dbReference>
<keyword evidence="1 2" id="KW-0808">Transferase</keyword>
<dbReference type="SUPFAM" id="SSF64005">
    <property type="entry name" value="Undecaprenyl diphosphate synthase"/>
    <property type="match status" value="1"/>
</dbReference>
<dbReference type="Gene3D" id="3.40.1180.10">
    <property type="entry name" value="Decaprenyl diphosphate synthase-like"/>
    <property type="match status" value="1"/>
</dbReference>
<dbReference type="Pfam" id="PF01255">
    <property type="entry name" value="Prenyltransf"/>
    <property type="match status" value="1"/>
</dbReference>
<dbReference type="Proteomes" id="UP000230775">
    <property type="component" value="Unassembled WGS sequence"/>
</dbReference>
<dbReference type="EMBL" id="PEZI01000048">
    <property type="protein sequence ID" value="PIS14492.1"/>
    <property type="molecule type" value="Genomic_DNA"/>
</dbReference>
<dbReference type="InterPro" id="IPR001441">
    <property type="entry name" value="UPP_synth-like"/>
</dbReference>
<proteinExistence type="predicted"/>
<dbReference type="CDD" id="cd00475">
    <property type="entry name" value="Cis_IPPS"/>
    <property type="match status" value="1"/>
</dbReference>
<dbReference type="PANTHER" id="PTHR10291:SF0">
    <property type="entry name" value="DEHYDRODOLICHYL DIPHOSPHATE SYNTHASE 2"/>
    <property type="match status" value="1"/>
</dbReference>
<protein>
    <submittedName>
        <fullName evidence="2">Di-trans,poly-cis-decaprenylcistransferase</fullName>
    </submittedName>
</protein>
<reference evidence="3" key="1">
    <citation type="submission" date="2017-09" db="EMBL/GenBank/DDBJ databases">
        <title>Depth-based differentiation of microbial function through sediment-hosted aquifers and enrichment of novel symbionts in the deep terrestrial subsurface.</title>
        <authorList>
            <person name="Probst A.J."/>
            <person name="Ladd B."/>
            <person name="Jarett J.K."/>
            <person name="Geller-Mcgrath D.E."/>
            <person name="Sieber C.M.K."/>
            <person name="Emerson J.B."/>
            <person name="Anantharaman K."/>
            <person name="Thomas B.C."/>
            <person name="Malmstrom R."/>
            <person name="Stieglmeier M."/>
            <person name="Klingl A."/>
            <person name="Woyke T."/>
            <person name="Ryan C.M."/>
            <person name="Banfield J.F."/>
        </authorList>
    </citation>
    <scope>NUCLEOTIDE SEQUENCE [LARGE SCALE GENOMIC DNA]</scope>
</reference>
<dbReference type="GO" id="GO:0016094">
    <property type="term" value="P:polyprenol biosynthetic process"/>
    <property type="evidence" value="ECO:0007669"/>
    <property type="project" value="TreeGrafter"/>
</dbReference>
<gene>
    <name evidence="2" type="primary">uppS</name>
    <name evidence="2" type="ORF">COT64_02355</name>
</gene>
<dbReference type="GO" id="GO:0045547">
    <property type="term" value="F:ditrans,polycis-polyprenyl diphosphate synthase [(2E,6E)-farnesyl diphosphate specific] activity"/>
    <property type="evidence" value="ECO:0007669"/>
    <property type="project" value="TreeGrafter"/>
</dbReference>
<dbReference type="NCBIfam" id="TIGR00055">
    <property type="entry name" value="uppS"/>
    <property type="match status" value="1"/>
</dbReference>
<evidence type="ECO:0000256" key="1">
    <source>
        <dbReference type="ARBA" id="ARBA00022679"/>
    </source>
</evidence>
<sequence>MARPEAIENNSEQGLECWLSTIEARWQNIPEFEVPEEKLQHLAVICDGNRRAAQERGLNSFYGHRAGVEVIRGVTRACRQWQIHTLTFWTWSTENWKRDREQIGYVMDLAARFLRDSELKRELFENEVRFTQLGRKDRLPSGVKQALDDLERETRVFNRYRLNLAMDYGGADELTRAAVELHYLMRDERLKPEDILKDSSLILNCLDTRGQPLPDLVIRTGVKKGETPHTSGFMPLQSAYACWEFMPDLFPNLTPKRLLESVNNFLEYERRFGR</sequence>